<evidence type="ECO:0000313" key="3">
    <source>
        <dbReference type="EMBL" id="GAE36957.1"/>
    </source>
</evidence>
<evidence type="ECO:0000313" key="4">
    <source>
        <dbReference type="Proteomes" id="UP000018896"/>
    </source>
</evidence>
<feature type="transmembrane region" description="Helical" evidence="1">
    <location>
        <begin position="7"/>
        <end position="27"/>
    </location>
</feature>
<sequence length="195" mass="22058">MKEIFKWILILLTPIVLVYFIIIHVQIQRYSYMEVPKQADYLIILGAKVEGLIPSLSLQYRIDAAANYLHENQHTIAIASGGQGSGEDITEAEAIRNGLMEKGIDASRIQLEMKSTTTNENIQLSKSHLPEKQDIGIIVTNHYHVYRAVSIATDENMIVHGLSAKTPLISYPKAYLREYLAVSKYYVLKFFSKKG</sequence>
<comment type="caution">
    <text evidence="3">The sequence shown here is derived from an EMBL/GenBank/DDBJ whole genome shotgun (WGS) entry which is preliminary data.</text>
</comment>
<name>W4QYJ6_HALA3</name>
<dbReference type="InterPro" id="IPR051599">
    <property type="entry name" value="Cell_Envelope_Assoc"/>
</dbReference>
<dbReference type="Proteomes" id="UP000018896">
    <property type="component" value="Unassembled WGS sequence"/>
</dbReference>
<dbReference type="PANTHER" id="PTHR30336:SF4">
    <property type="entry name" value="ENVELOPE BIOGENESIS FACTOR ELYC"/>
    <property type="match status" value="1"/>
</dbReference>
<dbReference type="GO" id="GO:0000270">
    <property type="term" value="P:peptidoglycan metabolic process"/>
    <property type="evidence" value="ECO:0007669"/>
    <property type="project" value="TreeGrafter"/>
</dbReference>
<keyword evidence="1" id="KW-1133">Transmembrane helix</keyword>
<proteinExistence type="predicted"/>
<reference evidence="3 4" key="1">
    <citation type="journal article" date="2014" name="Genome Announc.">
        <title>Draft Genome Sequences of Three Alkaliphilic Bacillus Strains, Bacillus wakoensis JCM 9140T, Bacillus akibai JCM 9157T, and Bacillus hemicellulosilyticus JCM 9152T.</title>
        <authorList>
            <person name="Yuki M."/>
            <person name="Oshima K."/>
            <person name="Suda W."/>
            <person name="Oshida Y."/>
            <person name="Kitamura K."/>
            <person name="Iida T."/>
            <person name="Hattori M."/>
            <person name="Ohkuma M."/>
        </authorList>
    </citation>
    <scope>NUCLEOTIDE SEQUENCE [LARGE SCALE GENOMIC DNA]</scope>
    <source>
        <strain evidence="3 4">JCM 9157</strain>
    </source>
</reference>
<dbReference type="Gene3D" id="3.40.50.620">
    <property type="entry name" value="HUPs"/>
    <property type="match status" value="1"/>
</dbReference>
<keyword evidence="1" id="KW-0812">Transmembrane</keyword>
<feature type="domain" description="DUF218" evidence="2">
    <location>
        <begin position="40"/>
        <end position="181"/>
    </location>
</feature>
<keyword evidence="1" id="KW-0472">Membrane</keyword>
<dbReference type="Pfam" id="PF02698">
    <property type="entry name" value="DUF218"/>
    <property type="match status" value="1"/>
</dbReference>
<dbReference type="STRING" id="1236973.JCM9157_4195"/>
<dbReference type="OrthoDB" id="9782395at2"/>
<evidence type="ECO:0000259" key="2">
    <source>
        <dbReference type="Pfam" id="PF02698"/>
    </source>
</evidence>
<dbReference type="InterPro" id="IPR003848">
    <property type="entry name" value="DUF218"/>
</dbReference>
<dbReference type="EMBL" id="BAUV01000048">
    <property type="protein sequence ID" value="GAE36957.1"/>
    <property type="molecule type" value="Genomic_DNA"/>
</dbReference>
<evidence type="ECO:0000256" key="1">
    <source>
        <dbReference type="SAM" id="Phobius"/>
    </source>
</evidence>
<accession>W4QYJ6</accession>
<dbReference type="eggNOG" id="COG1434">
    <property type="taxonomic scope" value="Bacteria"/>
</dbReference>
<protein>
    <recommendedName>
        <fullName evidence="2">DUF218 domain-containing protein</fullName>
    </recommendedName>
</protein>
<dbReference type="InterPro" id="IPR014729">
    <property type="entry name" value="Rossmann-like_a/b/a_fold"/>
</dbReference>
<dbReference type="GO" id="GO:0005886">
    <property type="term" value="C:plasma membrane"/>
    <property type="evidence" value="ECO:0007669"/>
    <property type="project" value="TreeGrafter"/>
</dbReference>
<organism evidence="3 4">
    <name type="scientific">Halalkalibacter akibai (strain ATCC 43226 / DSM 21942 / CIP 109018 / JCM 9157 / 1139)</name>
    <name type="common">Bacillus akibai</name>
    <dbReference type="NCBI Taxonomy" id="1236973"/>
    <lineage>
        <taxon>Bacteria</taxon>
        <taxon>Bacillati</taxon>
        <taxon>Bacillota</taxon>
        <taxon>Bacilli</taxon>
        <taxon>Bacillales</taxon>
        <taxon>Bacillaceae</taxon>
        <taxon>Halalkalibacter</taxon>
    </lineage>
</organism>
<dbReference type="PANTHER" id="PTHR30336">
    <property type="entry name" value="INNER MEMBRANE PROTEIN, PROBABLE PERMEASE"/>
    <property type="match status" value="1"/>
</dbReference>
<dbReference type="AlphaFoldDB" id="W4QYJ6"/>
<keyword evidence="4" id="KW-1185">Reference proteome</keyword>
<dbReference type="RefSeq" id="WP_035667254.1">
    <property type="nucleotide sequence ID" value="NZ_BAUV01000048.1"/>
</dbReference>
<dbReference type="GO" id="GO:0043164">
    <property type="term" value="P:Gram-negative-bacterium-type cell wall biogenesis"/>
    <property type="evidence" value="ECO:0007669"/>
    <property type="project" value="TreeGrafter"/>
</dbReference>
<dbReference type="CDD" id="cd06259">
    <property type="entry name" value="YdcF-like"/>
    <property type="match status" value="1"/>
</dbReference>
<gene>
    <name evidence="3" type="ORF">JCM9157_4195</name>
</gene>